<proteinExistence type="predicted"/>
<feature type="signal peptide" evidence="1">
    <location>
        <begin position="1"/>
        <end position="25"/>
    </location>
</feature>
<sequence length="67" mass="7352">MLGRYATLICLMLMRLFLEVAPTLASSAGCCAAHADARCRAPALASLMRCPRRCPLPRCPHRCPLPR</sequence>
<dbReference type="EMBL" id="CP144748">
    <property type="protein sequence ID" value="WVZ72659.1"/>
    <property type="molecule type" value="Genomic_DNA"/>
</dbReference>
<protein>
    <recommendedName>
        <fullName evidence="4">Secreted protein</fullName>
    </recommendedName>
</protein>
<name>A0AAQ3TES3_PASNO</name>
<gene>
    <name evidence="2" type="ORF">U9M48_021081</name>
</gene>
<keyword evidence="1" id="KW-0732">Signal</keyword>
<evidence type="ECO:0000256" key="1">
    <source>
        <dbReference type="SAM" id="SignalP"/>
    </source>
</evidence>
<reference evidence="2 3" key="1">
    <citation type="submission" date="2024-02" db="EMBL/GenBank/DDBJ databases">
        <title>High-quality chromosome-scale genome assembly of Pensacola bahiagrass (Paspalum notatum Flugge var. saurae).</title>
        <authorList>
            <person name="Vega J.M."/>
            <person name="Podio M."/>
            <person name="Orjuela J."/>
            <person name="Siena L.A."/>
            <person name="Pessino S.C."/>
            <person name="Combes M.C."/>
            <person name="Mariac C."/>
            <person name="Albertini E."/>
            <person name="Pupilli F."/>
            <person name="Ortiz J.P.A."/>
            <person name="Leblanc O."/>
        </authorList>
    </citation>
    <scope>NUCLEOTIDE SEQUENCE [LARGE SCALE GENOMIC DNA]</scope>
    <source>
        <strain evidence="2">R1</strain>
        <tissue evidence="2">Leaf</tissue>
    </source>
</reference>
<evidence type="ECO:0008006" key="4">
    <source>
        <dbReference type="Google" id="ProtNLM"/>
    </source>
</evidence>
<organism evidence="2 3">
    <name type="scientific">Paspalum notatum var. saurae</name>
    <dbReference type="NCBI Taxonomy" id="547442"/>
    <lineage>
        <taxon>Eukaryota</taxon>
        <taxon>Viridiplantae</taxon>
        <taxon>Streptophyta</taxon>
        <taxon>Embryophyta</taxon>
        <taxon>Tracheophyta</taxon>
        <taxon>Spermatophyta</taxon>
        <taxon>Magnoliopsida</taxon>
        <taxon>Liliopsida</taxon>
        <taxon>Poales</taxon>
        <taxon>Poaceae</taxon>
        <taxon>PACMAD clade</taxon>
        <taxon>Panicoideae</taxon>
        <taxon>Andropogonodae</taxon>
        <taxon>Paspaleae</taxon>
        <taxon>Paspalinae</taxon>
        <taxon>Paspalum</taxon>
    </lineage>
</organism>
<accession>A0AAQ3TES3</accession>
<evidence type="ECO:0000313" key="2">
    <source>
        <dbReference type="EMBL" id="WVZ72659.1"/>
    </source>
</evidence>
<dbReference type="Proteomes" id="UP001341281">
    <property type="component" value="Chromosome 04"/>
</dbReference>
<evidence type="ECO:0000313" key="3">
    <source>
        <dbReference type="Proteomes" id="UP001341281"/>
    </source>
</evidence>
<feature type="chain" id="PRO_5042989012" description="Secreted protein" evidence="1">
    <location>
        <begin position="26"/>
        <end position="67"/>
    </location>
</feature>
<dbReference type="PROSITE" id="PS51257">
    <property type="entry name" value="PROKAR_LIPOPROTEIN"/>
    <property type="match status" value="1"/>
</dbReference>
<dbReference type="AlphaFoldDB" id="A0AAQ3TES3"/>
<keyword evidence="3" id="KW-1185">Reference proteome</keyword>